<evidence type="ECO:0000256" key="3">
    <source>
        <dbReference type="ARBA" id="ARBA00022777"/>
    </source>
</evidence>
<proteinExistence type="inferred from homology"/>
<dbReference type="RefSeq" id="WP_154547414.1">
    <property type="nucleotide sequence ID" value="NZ_VUMX01000004.1"/>
</dbReference>
<dbReference type="InterPro" id="IPR004381">
    <property type="entry name" value="Glycerate_kinase"/>
</dbReference>
<evidence type="ECO:0000256" key="2">
    <source>
        <dbReference type="ARBA" id="ARBA00022679"/>
    </source>
</evidence>
<evidence type="ECO:0000313" key="6">
    <source>
        <dbReference type="Proteomes" id="UP000438120"/>
    </source>
</evidence>
<comment type="caution">
    <text evidence="5">The sequence shown here is derived from an EMBL/GenBank/DDBJ whole genome shotgun (WGS) entry which is preliminary data.</text>
</comment>
<dbReference type="InterPro" id="IPR018197">
    <property type="entry name" value="Glycerate_kinase_RE-like"/>
</dbReference>
<evidence type="ECO:0000313" key="5">
    <source>
        <dbReference type="EMBL" id="MST86549.1"/>
    </source>
</evidence>
<dbReference type="OrthoDB" id="9774290at2"/>
<dbReference type="SUPFAM" id="SSF110738">
    <property type="entry name" value="Glycerate kinase I"/>
    <property type="match status" value="1"/>
</dbReference>
<dbReference type="NCBIfam" id="TIGR00045">
    <property type="entry name" value="glycerate kinase"/>
    <property type="match status" value="1"/>
</dbReference>
<dbReference type="PANTHER" id="PTHR21599">
    <property type="entry name" value="GLYCERATE KINASE"/>
    <property type="match status" value="1"/>
</dbReference>
<comment type="similarity">
    <text evidence="1 4">Belongs to the glycerate kinase type-1 family.</text>
</comment>
<keyword evidence="3 4" id="KW-0418">Kinase</keyword>
<evidence type="ECO:0000256" key="1">
    <source>
        <dbReference type="ARBA" id="ARBA00006284"/>
    </source>
</evidence>
<dbReference type="GO" id="GO:0008887">
    <property type="term" value="F:glycerate kinase activity"/>
    <property type="evidence" value="ECO:0007669"/>
    <property type="project" value="UniProtKB-UniRule"/>
</dbReference>
<dbReference type="PIRSF" id="PIRSF006078">
    <property type="entry name" value="GlxK"/>
    <property type="match status" value="1"/>
</dbReference>
<sequence length="380" mass="39443">MALKFVLAPDSFKESMTAKEVCHAMAQGIKKVFPDAEIVEVPMADGGEGTVDALVAANHGEKRTVSVLGPDGKNETAAQYGLINDGTCAVIEMAQASGLELLPPEKRNPLVTTTYGTGQLIKDALDRGVKKLIIGLGGSATNDGGAGMAQALGVKLLDQEGQALPFGGGALGRLAKLDASEIDPRLRTAEVLLASDVTNPLTGENGASRVFGRQKGATPEMIARLDQNLAHYAAVIRESIGRDVEHEPGAGAAGGLGAGLMAFTNCQTQPGAQIVIAENHLEEQLADADFVFTGEGGTDFQTKFGKTPYAVAQVARKRGIPVYTVAGSLGEGIDSLYDAGFDAIFGILDTVCSLSDALKHGPANVARTCENIARVIKSVK</sequence>
<evidence type="ECO:0000256" key="4">
    <source>
        <dbReference type="PIRNR" id="PIRNR006078"/>
    </source>
</evidence>
<dbReference type="Pfam" id="PF02595">
    <property type="entry name" value="Gly_kinase"/>
    <property type="match status" value="1"/>
</dbReference>
<dbReference type="Gene3D" id="3.90.1510.10">
    <property type="entry name" value="Glycerate kinase, domain 2"/>
    <property type="match status" value="1"/>
</dbReference>
<dbReference type="Proteomes" id="UP000438120">
    <property type="component" value="Unassembled WGS sequence"/>
</dbReference>
<gene>
    <name evidence="5" type="ORF">FYJ62_02560</name>
</gene>
<name>A0A6A8MDK4_9LACO</name>
<keyword evidence="2 4" id="KW-0808">Transferase</keyword>
<dbReference type="AlphaFoldDB" id="A0A6A8MDK4"/>
<keyword evidence="6" id="KW-1185">Reference proteome</keyword>
<dbReference type="GO" id="GO:0031388">
    <property type="term" value="P:organic acid phosphorylation"/>
    <property type="evidence" value="ECO:0007669"/>
    <property type="project" value="UniProtKB-UniRule"/>
</dbReference>
<dbReference type="PANTHER" id="PTHR21599:SF0">
    <property type="entry name" value="GLYCERATE KINASE"/>
    <property type="match status" value="1"/>
</dbReference>
<dbReference type="EMBL" id="VUMX01000004">
    <property type="protein sequence ID" value="MST86549.1"/>
    <property type="molecule type" value="Genomic_DNA"/>
</dbReference>
<accession>A0A6A8MDK4</accession>
<reference evidence="5 6" key="1">
    <citation type="submission" date="2019-08" db="EMBL/GenBank/DDBJ databases">
        <title>In-depth cultivation of the pig gut microbiome towards novel bacterial diversity and tailored functional studies.</title>
        <authorList>
            <person name="Wylensek D."/>
            <person name="Hitch T.C.A."/>
            <person name="Clavel T."/>
        </authorList>
    </citation>
    <scope>NUCLEOTIDE SEQUENCE [LARGE SCALE GENOMIC DNA]</scope>
    <source>
        <strain evidence="5 6">Bifido-178-WT-2B</strain>
    </source>
</reference>
<dbReference type="Gene3D" id="3.40.50.10350">
    <property type="entry name" value="Glycerate kinase, domain 1"/>
    <property type="match status" value="1"/>
</dbReference>
<protein>
    <submittedName>
        <fullName evidence="5">Glycerate kinase</fullName>
    </submittedName>
</protein>
<organism evidence="5 6">
    <name type="scientific">Lactobacillus porci</name>
    <dbReference type="NCBI Taxonomy" id="2012477"/>
    <lineage>
        <taxon>Bacteria</taxon>
        <taxon>Bacillati</taxon>
        <taxon>Bacillota</taxon>
        <taxon>Bacilli</taxon>
        <taxon>Lactobacillales</taxon>
        <taxon>Lactobacillaceae</taxon>
        <taxon>Lactobacillus</taxon>
    </lineage>
</organism>
<dbReference type="InterPro" id="IPR036129">
    <property type="entry name" value="Glycerate_kinase_sf"/>
</dbReference>
<dbReference type="InterPro" id="IPR018193">
    <property type="entry name" value="Glyc_kinase_flavodox-like_fold"/>
</dbReference>